<dbReference type="GO" id="GO:0015095">
    <property type="term" value="F:magnesium ion transmembrane transporter activity"/>
    <property type="evidence" value="ECO:0007669"/>
    <property type="project" value="UniProtKB-UniRule"/>
</dbReference>
<dbReference type="InterPro" id="IPR036739">
    <property type="entry name" value="SLC41_membr_dom_sf"/>
</dbReference>
<dbReference type="GO" id="GO:0005886">
    <property type="term" value="C:plasma membrane"/>
    <property type="evidence" value="ECO:0007669"/>
    <property type="project" value="UniProtKB-SubCell"/>
</dbReference>
<keyword evidence="9" id="KW-1003">Cell membrane</keyword>
<evidence type="ECO:0000259" key="10">
    <source>
        <dbReference type="PROSITE" id="PS51371"/>
    </source>
</evidence>
<dbReference type="NCBIfam" id="TIGR00400">
    <property type="entry name" value="mgtE"/>
    <property type="match status" value="1"/>
</dbReference>
<keyword evidence="9" id="KW-0479">Metal-binding</keyword>
<dbReference type="Pfam" id="PF01769">
    <property type="entry name" value="MgtE"/>
    <property type="match status" value="1"/>
</dbReference>
<comment type="subunit">
    <text evidence="9">Homodimer.</text>
</comment>
<dbReference type="Gene3D" id="1.25.60.10">
    <property type="entry name" value="MgtE N-terminal domain-like"/>
    <property type="match status" value="1"/>
</dbReference>
<comment type="subcellular location">
    <subcellularLocation>
        <location evidence="9">Cell membrane</location>
        <topology evidence="9">Multi-pass membrane protein</topology>
    </subcellularLocation>
    <subcellularLocation>
        <location evidence="1">Membrane</location>
        <topology evidence="1">Multi-pass membrane protein</topology>
    </subcellularLocation>
</comment>
<sequence>MELQEEKTIAEILQELLESRQYTKLRQTISEMNTVDIATAMGEMENEDSLKMFRILPKDMAADVFADLELDAQQYIIRSLSDREASNIIDNLMADDATDLLEEMPANVVKRILANASPETRADINHLLQYPEDSAGSIMTVEYVDLREDMTVADAIERIRKKGVDSETINICYVVTRQKVLVGTVALRYLLIMKPDEIIGDIMNTNVISINTMTDQEEAARVFQKYGFTAMPVVDNESRMVGIITIDDVVDILEEEATEDIEKMAAIVPSDKPYPKVGIFETYRSRIPWLLFLMISATFTGAIITGFEDALSAYVILTAYIPMLMDTGGNAGSQASVSIIRGLSLKEIEFEDIFKIIWKEIRVAVLCGLTLAGANFVKLIFLDRLSITVAAVICLTLLIVVLIAKMVGCCLPMLASKLGFDPAVMASPFITTIVDALSLLVYFNIATRALHLAI</sequence>
<dbReference type="GO" id="GO:0046872">
    <property type="term" value="F:metal ion binding"/>
    <property type="evidence" value="ECO:0007669"/>
    <property type="project" value="UniProtKB-KW"/>
</dbReference>
<dbReference type="AlphaFoldDB" id="A0A1I5SDW8"/>
<evidence type="ECO:0000256" key="8">
    <source>
        <dbReference type="PROSITE-ProRule" id="PRU00703"/>
    </source>
</evidence>
<dbReference type="InterPro" id="IPR000644">
    <property type="entry name" value="CBS_dom"/>
</dbReference>
<comment type="caution">
    <text evidence="9">Lacks conserved residue(s) required for the propagation of feature annotation.</text>
</comment>
<gene>
    <name evidence="11" type="ORF">SAMN04487928_10630</name>
</gene>
<dbReference type="PANTHER" id="PTHR43773">
    <property type="entry name" value="MAGNESIUM TRANSPORTER MGTE"/>
    <property type="match status" value="1"/>
</dbReference>
<keyword evidence="3 9" id="KW-0813">Transport</keyword>
<dbReference type="InterPro" id="IPR006667">
    <property type="entry name" value="SLC41_membr_dom"/>
</dbReference>
<keyword evidence="6 9" id="KW-1133">Transmembrane helix</keyword>
<dbReference type="SUPFAM" id="SSF54631">
    <property type="entry name" value="CBS-domain pair"/>
    <property type="match status" value="1"/>
</dbReference>
<evidence type="ECO:0000313" key="12">
    <source>
        <dbReference type="Proteomes" id="UP000182624"/>
    </source>
</evidence>
<protein>
    <recommendedName>
        <fullName evidence="9">Magnesium transporter MgtE</fullName>
    </recommendedName>
</protein>
<feature type="transmembrane region" description="Helical" evidence="9">
    <location>
        <begin position="361"/>
        <end position="381"/>
    </location>
</feature>
<dbReference type="SMART" id="SM00924">
    <property type="entry name" value="MgtE_N"/>
    <property type="match status" value="1"/>
</dbReference>
<evidence type="ECO:0000256" key="3">
    <source>
        <dbReference type="ARBA" id="ARBA00022448"/>
    </source>
</evidence>
<dbReference type="SUPFAM" id="SSF161093">
    <property type="entry name" value="MgtE membrane domain-like"/>
    <property type="match status" value="1"/>
</dbReference>
<dbReference type="OrthoDB" id="9790355at2"/>
<reference evidence="12" key="1">
    <citation type="submission" date="2016-10" db="EMBL/GenBank/DDBJ databases">
        <authorList>
            <person name="Varghese N."/>
            <person name="Submissions S."/>
        </authorList>
    </citation>
    <scope>NUCLEOTIDE SEQUENCE [LARGE SCALE GENOMIC DNA]</scope>
    <source>
        <strain evidence="12">P18</strain>
    </source>
</reference>
<organism evidence="11 12">
    <name type="scientific">Butyrivibrio proteoclasticus</name>
    <dbReference type="NCBI Taxonomy" id="43305"/>
    <lineage>
        <taxon>Bacteria</taxon>
        <taxon>Bacillati</taxon>
        <taxon>Bacillota</taxon>
        <taxon>Clostridia</taxon>
        <taxon>Lachnospirales</taxon>
        <taxon>Lachnospiraceae</taxon>
        <taxon>Butyrivibrio</taxon>
    </lineage>
</organism>
<feature type="domain" description="CBS" evidence="10">
    <location>
        <begin position="203"/>
        <end position="259"/>
    </location>
</feature>
<comment type="similarity">
    <text evidence="2 9">Belongs to the SLC41A transporter family.</text>
</comment>
<evidence type="ECO:0000256" key="9">
    <source>
        <dbReference type="RuleBase" id="RU362011"/>
    </source>
</evidence>
<dbReference type="Pfam" id="PF00571">
    <property type="entry name" value="CBS"/>
    <property type="match status" value="2"/>
</dbReference>
<dbReference type="CDD" id="cd04606">
    <property type="entry name" value="CBS_pair_Mg_transporter"/>
    <property type="match status" value="1"/>
</dbReference>
<proteinExistence type="inferred from homology"/>
<keyword evidence="4 9" id="KW-0812">Transmembrane</keyword>
<dbReference type="Gene3D" id="1.10.357.20">
    <property type="entry name" value="SLC41 divalent cation transporters, integral membrane domain"/>
    <property type="match status" value="1"/>
</dbReference>
<keyword evidence="5 9" id="KW-0460">Magnesium</keyword>
<keyword evidence="7 9" id="KW-0472">Membrane</keyword>
<dbReference type="InterPro" id="IPR038076">
    <property type="entry name" value="MgtE_N_sf"/>
</dbReference>
<feature type="transmembrane region" description="Helical" evidence="9">
    <location>
        <begin position="387"/>
        <end position="411"/>
    </location>
</feature>
<keyword evidence="8" id="KW-0129">CBS domain</keyword>
<evidence type="ECO:0000256" key="4">
    <source>
        <dbReference type="ARBA" id="ARBA00022692"/>
    </source>
</evidence>
<evidence type="ECO:0000256" key="1">
    <source>
        <dbReference type="ARBA" id="ARBA00004141"/>
    </source>
</evidence>
<evidence type="ECO:0000313" key="11">
    <source>
        <dbReference type="EMBL" id="SFP68934.1"/>
    </source>
</evidence>
<dbReference type="InterPro" id="IPR006668">
    <property type="entry name" value="Mg_transptr_MgtE_intracell_dom"/>
</dbReference>
<keyword evidence="12" id="KW-1185">Reference proteome</keyword>
<dbReference type="RefSeq" id="WP_074885379.1">
    <property type="nucleotide sequence ID" value="NZ_FOXO01000006.1"/>
</dbReference>
<dbReference type="PROSITE" id="PS51371">
    <property type="entry name" value="CBS"/>
    <property type="match status" value="1"/>
</dbReference>
<evidence type="ECO:0000256" key="5">
    <source>
        <dbReference type="ARBA" id="ARBA00022842"/>
    </source>
</evidence>
<feature type="transmembrane region" description="Helical" evidence="9">
    <location>
        <begin position="289"/>
        <end position="307"/>
    </location>
</feature>
<dbReference type="Pfam" id="PF03448">
    <property type="entry name" value="MgtE_N"/>
    <property type="match status" value="1"/>
</dbReference>
<dbReference type="InterPro" id="IPR006669">
    <property type="entry name" value="MgtE_transporter"/>
</dbReference>
<dbReference type="InterPro" id="IPR046342">
    <property type="entry name" value="CBS_dom_sf"/>
</dbReference>
<dbReference type="SMART" id="SM00116">
    <property type="entry name" value="CBS"/>
    <property type="match status" value="2"/>
</dbReference>
<evidence type="ECO:0000256" key="7">
    <source>
        <dbReference type="ARBA" id="ARBA00023136"/>
    </source>
</evidence>
<evidence type="ECO:0000256" key="6">
    <source>
        <dbReference type="ARBA" id="ARBA00022989"/>
    </source>
</evidence>
<feature type="transmembrane region" description="Helical" evidence="9">
    <location>
        <begin position="423"/>
        <end position="445"/>
    </location>
</feature>
<dbReference type="PANTHER" id="PTHR43773:SF1">
    <property type="entry name" value="MAGNESIUM TRANSPORTER MGTE"/>
    <property type="match status" value="1"/>
</dbReference>
<dbReference type="Gene3D" id="3.10.580.10">
    <property type="entry name" value="CBS-domain"/>
    <property type="match status" value="1"/>
</dbReference>
<name>A0A1I5SDW8_9FIRM</name>
<comment type="function">
    <text evidence="9">Acts as a magnesium transporter.</text>
</comment>
<dbReference type="EMBL" id="FOXO01000006">
    <property type="protein sequence ID" value="SFP68934.1"/>
    <property type="molecule type" value="Genomic_DNA"/>
</dbReference>
<dbReference type="SUPFAM" id="SSF158791">
    <property type="entry name" value="MgtE N-terminal domain-like"/>
    <property type="match status" value="1"/>
</dbReference>
<dbReference type="eggNOG" id="COG2239">
    <property type="taxonomic scope" value="Bacteria"/>
</dbReference>
<dbReference type="Proteomes" id="UP000182624">
    <property type="component" value="Unassembled WGS sequence"/>
</dbReference>
<evidence type="ECO:0000256" key="2">
    <source>
        <dbReference type="ARBA" id="ARBA00009749"/>
    </source>
</evidence>
<accession>A0A1I5SDW8</accession>